<dbReference type="SUPFAM" id="SSF47459">
    <property type="entry name" value="HLH, helix-loop-helix DNA-binding domain"/>
    <property type="match status" value="1"/>
</dbReference>
<gene>
    <name evidence="3" type="primary">U4</name>
    <name evidence="3" type="ORF">AOT99_gpU4</name>
</gene>
<dbReference type="InterPro" id="IPR036638">
    <property type="entry name" value="HLH_DNA-bd_sf"/>
</dbReference>
<protein>
    <recommendedName>
        <fullName evidence="2">BHLH domain-containing protein</fullName>
    </recommendedName>
</protein>
<keyword evidence="4" id="KW-1185">Reference proteome</keyword>
<dbReference type="KEGG" id="vg:26836920"/>
<sequence length="262" mass="29763">MWNCLWGNNFTDGVVSCEHTCELEFDFGVAGDCQPNDTNSFKSQWLNNYCDRLDASSDLKTTTETSARSLASSGSTSLTFQDTCVFWPWSDKSSSSGSWCSSENSDTGEDGDNSGGKLKDNGVSRETSRDSNLESRKCLIWGRCMPGNNSSEKTFSKCTEVIPDLLKEREKYLQSRSSYEKKRKKTITDKLLQLQGLLPNLKYQPGGREGVWPRITVLQQAAVYIKDLKKEQRLLESHCKCLRRVRERLKKKVQRLESKCFV</sequence>
<dbReference type="EMBL" id="KU220026">
    <property type="protein sequence ID" value="AMA67358.1"/>
    <property type="molecule type" value="Genomic_DNA"/>
</dbReference>
<feature type="region of interest" description="Disordered" evidence="1">
    <location>
        <begin position="90"/>
        <end position="129"/>
    </location>
</feature>
<evidence type="ECO:0000313" key="4">
    <source>
        <dbReference type="Proteomes" id="UP000207650"/>
    </source>
</evidence>
<proteinExistence type="predicted"/>
<dbReference type="GO" id="GO:0046983">
    <property type="term" value="F:protein dimerization activity"/>
    <property type="evidence" value="ECO:0007669"/>
    <property type="project" value="InterPro"/>
</dbReference>
<reference evidence="3 4" key="1">
    <citation type="journal article" date="2016" name="MSphere">
        <title>Isolation and Characterization of a Novel Gammaherpesvirus from a Microbat Cell Line.</title>
        <authorList>
            <person name="Shabman R.S."/>
            <person name="Shrivastava S."/>
            <person name="Tsibane T."/>
            <person name="Attie O."/>
            <person name="Jayaprakash A."/>
            <person name="Mire C.E."/>
            <person name="Dilley K.E."/>
            <person name="Puri V."/>
            <person name="Stockwell T.B."/>
            <person name="Geisbert T.W."/>
            <person name="Sachidanandam R."/>
            <person name="Basler C.F."/>
        </authorList>
    </citation>
    <scope>NUCLEOTIDE SEQUENCE [LARGE SCALE GENOMIC DNA]</scope>
    <source>
        <strain evidence="3 4">My-HV8/Myotis velifer incautus/USA/FCGHV/2011</strain>
    </source>
</reference>
<dbReference type="InterPro" id="IPR011598">
    <property type="entry name" value="bHLH_dom"/>
</dbReference>
<feature type="domain" description="BHLH" evidence="2">
    <location>
        <begin position="171"/>
        <end position="228"/>
    </location>
</feature>
<evidence type="ECO:0000313" key="3">
    <source>
        <dbReference type="EMBL" id="AMA67358.1"/>
    </source>
</evidence>
<accession>A0A0X9YMH1</accession>
<evidence type="ECO:0000256" key="1">
    <source>
        <dbReference type="SAM" id="MobiDB-lite"/>
    </source>
</evidence>
<evidence type="ECO:0000259" key="2">
    <source>
        <dbReference type="PROSITE" id="PS50888"/>
    </source>
</evidence>
<dbReference type="PROSITE" id="PS50888">
    <property type="entry name" value="BHLH"/>
    <property type="match status" value="1"/>
</dbReference>
<dbReference type="Pfam" id="PF00010">
    <property type="entry name" value="HLH"/>
    <property type="match status" value="1"/>
</dbReference>
<name>A0A0X9YMH1_9GAMA</name>
<organism evidence="3 4">
    <name type="scientific">Vespertilionid gammaherpesvirus 1</name>
    <dbReference type="NCBI Taxonomy" id="2560830"/>
    <lineage>
        <taxon>Viruses</taxon>
        <taxon>Duplodnaviria</taxon>
        <taxon>Heunggongvirae</taxon>
        <taxon>Peploviricota</taxon>
        <taxon>Herviviricetes</taxon>
        <taxon>Herpesvirales</taxon>
        <taxon>Orthoherpesviridae</taxon>
        <taxon>Gammaherpesvirinae</taxon>
        <taxon>Percavirus</taxon>
        <taxon>Percavirus vespertilionidgamma1</taxon>
    </lineage>
</organism>
<dbReference type="Gene3D" id="4.10.280.10">
    <property type="entry name" value="Helix-loop-helix DNA-binding domain"/>
    <property type="match status" value="1"/>
</dbReference>
<feature type="compositionally biased region" description="Low complexity" evidence="1">
    <location>
        <begin position="90"/>
        <end position="105"/>
    </location>
</feature>
<dbReference type="CDD" id="cd00083">
    <property type="entry name" value="bHLH_SF"/>
    <property type="match status" value="1"/>
</dbReference>
<feature type="compositionally biased region" description="Basic and acidic residues" evidence="1">
    <location>
        <begin position="117"/>
        <end position="129"/>
    </location>
</feature>
<dbReference type="Proteomes" id="UP000207650">
    <property type="component" value="Segment"/>
</dbReference>